<name>A0AAV2LHJ4_KNICA</name>
<evidence type="ECO:0000256" key="1">
    <source>
        <dbReference type="SAM" id="MobiDB-lite"/>
    </source>
</evidence>
<sequence length="115" mass="12260">MSCCPKCTGARLSSLSPDAQLILARAEGHIVLCPSHKNRLKAGHATYEDEVKAVRKSDVAVVCGSSCLHLHHNHVYGGLVPLPGAPHMAQQPPAGHDPLISIPTPPRPSARQKRL</sequence>
<reference evidence="2 3" key="1">
    <citation type="submission" date="2024-04" db="EMBL/GenBank/DDBJ databases">
        <authorList>
            <person name="Waldvogel A.-M."/>
            <person name="Schoenle A."/>
        </authorList>
    </citation>
    <scope>NUCLEOTIDE SEQUENCE [LARGE SCALE GENOMIC DNA]</scope>
</reference>
<feature type="region of interest" description="Disordered" evidence="1">
    <location>
        <begin position="81"/>
        <end position="115"/>
    </location>
</feature>
<accession>A0AAV2LHJ4</accession>
<dbReference type="EMBL" id="OZ035825">
    <property type="protein sequence ID" value="CAL1601026.1"/>
    <property type="molecule type" value="Genomic_DNA"/>
</dbReference>
<evidence type="ECO:0000313" key="3">
    <source>
        <dbReference type="Proteomes" id="UP001497482"/>
    </source>
</evidence>
<gene>
    <name evidence="2" type="ORF">KC01_LOCUS29069</name>
</gene>
<dbReference type="Proteomes" id="UP001497482">
    <property type="component" value="Chromosome 3"/>
</dbReference>
<keyword evidence="3" id="KW-1185">Reference proteome</keyword>
<organism evidence="2 3">
    <name type="scientific">Knipowitschia caucasica</name>
    <name type="common">Caucasian dwarf goby</name>
    <name type="synonym">Pomatoschistus caucasicus</name>
    <dbReference type="NCBI Taxonomy" id="637954"/>
    <lineage>
        <taxon>Eukaryota</taxon>
        <taxon>Metazoa</taxon>
        <taxon>Chordata</taxon>
        <taxon>Craniata</taxon>
        <taxon>Vertebrata</taxon>
        <taxon>Euteleostomi</taxon>
        <taxon>Actinopterygii</taxon>
        <taxon>Neopterygii</taxon>
        <taxon>Teleostei</taxon>
        <taxon>Neoteleostei</taxon>
        <taxon>Acanthomorphata</taxon>
        <taxon>Gobiaria</taxon>
        <taxon>Gobiiformes</taxon>
        <taxon>Gobioidei</taxon>
        <taxon>Gobiidae</taxon>
        <taxon>Gobiinae</taxon>
        <taxon>Knipowitschia</taxon>
    </lineage>
</organism>
<protein>
    <submittedName>
        <fullName evidence="2">Uncharacterized protein</fullName>
    </submittedName>
</protein>
<dbReference type="AlphaFoldDB" id="A0AAV2LHJ4"/>
<evidence type="ECO:0000313" key="2">
    <source>
        <dbReference type="EMBL" id="CAL1601026.1"/>
    </source>
</evidence>
<proteinExistence type="predicted"/>